<dbReference type="InterPro" id="IPR045034">
    <property type="entry name" value="O-acyltransferase_WSD1-like"/>
</dbReference>
<evidence type="ECO:0000259" key="12">
    <source>
        <dbReference type="Pfam" id="PF03007"/>
    </source>
</evidence>
<dbReference type="RefSeq" id="WP_289959652.1">
    <property type="nucleotide sequence ID" value="NZ_JAUEMJ010000011.1"/>
</dbReference>
<evidence type="ECO:0000256" key="9">
    <source>
        <dbReference type="ARBA" id="ARBA00023315"/>
    </source>
</evidence>
<dbReference type="Pfam" id="PF03007">
    <property type="entry name" value="WS_DGAT_cat"/>
    <property type="match status" value="1"/>
</dbReference>
<evidence type="ECO:0000313" key="14">
    <source>
        <dbReference type="Proteomes" id="UP001171902"/>
    </source>
</evidence>
<protein>
    <recommendedName>
        <fullName evidence="4">diacylglycerol O-acyltransferase</fullName>
        <ecNumber evidence="4">2.3.1.20</ecNumber>
    </recommendedName>
</protein>
<evidence type="ECO:0000256" key="2">
    <source>
        <dbReference type="ARBA" id="ARBA00005189"/>
    </source>
</evidence>
<dbReference type="EMBL" id="JAUEMJ010000011">
    <property type="protein sequence ID" value="MDN3243093.1"/>
    <property type="molecule type" value="Genomic_DNA"/>
</dbReference>
<evidence type="ECO:0000256" key="10">
    <source>
        <dbReference type="ARBA" id="ARBA00048109"/>
    </source>
</evidence>
<proteinExistence type="inferred from homology"/>
<feature type="compositionally biased region" description="Low complexity" evidence="11">
    <location>
        <begin position="7"/>
        <end position="20"/>
    </location>
</feature>
<keyword evidence="9" id="KW-0012">Acyltransferase</keyword>
<evidence type="ECO:0000256" key="6">
    <source>
        <dbReference type="ARBA" id="ARBA00022679"/>
    </source>
</evidence>
<keyword evidence="5" id="KW-0444">Lipid biosynthesis</keyword>
<keyword evidence="14" id="KW-1185">Reference proteome</keyword>
<comment type="similarity">
    <text evidence="3">Belongs to the long-chain O-acyltransferase family.</text>
</comment>
<evidence type="ECO:0000256" key="7">
    <source>
        <dbReference type="ARBA" id="ARBA00022798"/>
    </source>
</evidence>
<evidence type="ECO:0000256" key="8">
    <source>
        <dbReference type="ARBA" id="ARBA00023098"/>
    </source>
</evidence>
<comment type="caution">
    <text evidence="13">The sequence shown here is derived from an EMBL/GenBank/DDBJ whole genome shotgun (WGS) entry which is preliminary data.</text>
</comment>
<evidence type="ECO:0000256" key="5">
    <source>
        <dbReference type="ARBA" id="ARBA00022516"/>
    </source>
</evidence>
<comment type="catalytic activity">
    <reaction evidence="10">
        <text>an acyl-CoA + a 1,2-diacyl-sn-glycerol = a triacyl-sn-glycerol + CoA</text>
        <dbReference type="Rhea" id="RHEA:10868"/>
        <dbReference type="ChEBI" id="CHEBI:17815"/>
        <dbReference type="ChEBI" id="CHEBI:57287"/>
        <dbReference type="ChEBI" id="CHEBI:58342"/>
        <dbReference type="ChEBI" id="CHEBI:64615"/>
        <dbReference type="EC" id="2.3.1.20"/>
    </reaction>
</comment>
<keyword evidence="7" id="KW-0319">Glycerol metabolism</keyword>
<dbReference type="EC" id="2.3.1.20" evidence="4"/>
<feature type="region of interest" description="Disordered" evidence="11">
    <location>
        <begin position="1"/>
        <end position="22"/>
    </location>
</feature>
<name>A0ABT7YXZ0_9ACTN</name>
<comment type="pathway">
    <text evidence="2">Lipid metabolism.</text>
</comment>
<feature type="domain" description="O-acyltransferase WSD1-like N-terminal" evidence="12">
    <location>
        <begin position="55"/>
        <end position="172"/>
    </location>
</feature>
<accession>A0ABT7YXZ0</accession>
<dbReference type="PANTHER" id="PTHR31650:SF1">
    <property type="entry name" value="WAX ESTER SYNTHASE_DIACYLGLYCEROL ACYLTRANSFERASE 4-RELATED"/>
    <property type="match status" value="1"/>
</dbReference>
<sequence length="421" mass="44606">MNETGTAAARAAGKRASAPRRSMDRALWAAPALSPSTRPHVGMMLHCMGAPPNLDQVTAHVSARLALLPALRSLPAGSSWRIEADLDLAAHVREHRLAPGPASLETAASELIGAPLPEQGPAWQLHLLHGHSEDGFALLYRVHHSLQDGGGILHTLETLFADDTGTPSSAYPGFAQRPRVSMRAMTTAAGALLGGARRSGIWASHPAGFSAERTHRWCEMPVDLLRRAASARGTTVNDVYLAALAHALTEGTQRLPSAPVPAAVPFLVPVNLRRPGEEDLPGNRVILASIAVPGGQCTAEERLAMTPSATTVLHSASLREAMRRITALTPVVAMTEVLKTVSKPAHAAALASNLVLRRRLEFQGAPVTRVAPVMWAPLGVPVATVLLTYRDTASVCFTLDPAMPGLDDLPARWQATVTSWA</sequence>
<comment type="pathway">
    <text evidence="1">Glycerolipid metabolism; triacylglycerol biosynthesis.</text>
</comment>
<dbReference type="PANTHER" id="PTHR31650">
    <property type="entry name" value="O-ACYLTRANSFERASE (WSD1-LIKE) FAMILY PROTEIN"/>
    <property type="match status" value="1"/>
</dbReference>
<evidence type="ECO:0000256" key="11">
    <source>
        <dbReference type="SAM" id="MobiDB-lite"/>
    </source>
</evidence>
<evidence type="ECO:0000256" key="3">
    <source>
        <dbReference type="ARBA" id="ARBA00009587"/>
    </source>
</evidence>
<keyword evidence="8" id="KW-0443">Lipid metabolism</keyword>
<dbReference type="SUPFAM" id="SSF52777">
    <property type="entry name" value="CoA-dependent acyltransferases"/>
    <property type="match status" value="1"/>
</dbReference>
<dbReference type="InterPro" id="IPR004255">
    <property type="entry name" value="O-acyltransferase_WSD1_N"/>
</dbReference>
<dbReference type="Proteomes" id="UP001171902">
    <property type="component" value="Unassembled WGS sequence"/>
</dbReference>
<gene>
    <name evidence="13" type="ORF">QWI33_25450</name>
</gene>
<evidence type="ECO:0000313" key="13">
    <source>
        <dbReference type="EMBL" id="MDN3243093.1"/>
    </source>
</evidence>
<reference evidence="13" key="1">
    <citation type="submission" date="2023-06" db="EMBL/GenBank/DDBJ databases">
        <title>Gycomyces niveus sp.nov., a novel actinomycete isolated from soil in Shouguang.</title>
        <authorList>
            <person name="Yang X."/>
            <person name="Zhao J."/>
        </authorList>
    </citation>
    <scope>NUCLEOTIDE SEQUENCE</scope>
    <source>
        <strain evidence="13">NEAU C2</strain>
    </source>
</reference>
<keyword evidence="6" id="KW-0808">Transferase</keyword>
<evidence type="ECO:0000256" key="4">
    <source>
        <dbReference type="ARBA" id="ARBA00013244"/>
    </source>
</evidence>
<evidence type="ECO:0000256" key="1">
    <source>
        <dbReference type="ARBA" id="ARBA00004771"/>
    </source>
</evidence>
<organism evidence="13 14">
    <name type="scientific">Glycomyces tritici</name>
    <dbReference type="NCBI Taxonomy" id="2665176"/>
    <lineage>
        <taxon>Bacteria</taxon>
        <taxon>Bacillati</taxon>
        <taxon>Actinomycetota</taxon>
        <taxon>Actinomycetes</taxon>
        <taxon>Glycomycetales</taxon>
        <taxon>Glycomycetaceae</taxon>
        <taxon>Glycomyces</taxon>
    </lineage>
</organism>